<evidence type="ECO:0000259" key="1">
    <source>
        <dbReference type="Pfam" id="PF24192"/>
    </source>
</evidence>
<reference evidence="3" key="1">
    <citation type="submission" date="2017-08" db="EMBL/GenBank/DDBJ databases">
        <authorList>
            <person name="de Groot N.N."/>
        </authorList>
    </citation>
    <scope>NUCLEOTIDE SEQUENCE [LARGE SCALE GENOMIC DNA]</scope>
</reference>
<sequence length="77" mass="8372">MGAMKNIAIDVMSYEAGELDARETLELFALLVKSGMAWTLQGSYGRTANELIHAGYLTQEGAVTEFADLMLEELEAA</sequence>
<feature type="domain" description="DUF7417" evidence="1">
    <location>
        <begin position="1"/>
        <end position="74"/>
    </location>
</feature>
<proteinExistence type="predicted"/>
<accession>A0A291LHB5</accession>
<protein>
    <recommendedName>
        <fullName evidence="1">DUF7417 domain-containing protein</fullName>
    </recommendedName>
</protein>
<organism evidence="2 3">
    <name type="scientific">Streptomyces phage Daudau</name>
    <dbReference type="NCBI Taxonomy" id="2041206"/>
    <lineage>
        <taxon>Viruses</taxon>
        <taxon>Duplodnaviria</taxon>
        <taxon>Heunggongvirae</taxon>
        <taxon>Uroviricota</taxon>
        <taxon>Caudoviricetes</taxon>
        <taxon>Arquatrovirinae</taxon>
        <taxon>Caelumvirus</taxon>
        <taxon>Caelumvirus daudau</taxon>
    </lineage>
</organism>
<dbReference type="EMBL" id="MF766045">
    <property type="protein sequence ID" value="ATI18769.1"/>
    <property type="molecule type" value="Genomic_DNA"/>
</dbReference>
<dbReference type="Pfam" id="PF24192">
    <property type="entry name" value="DUF7417"/>
    <property type="match status" value="1"/>
</dbReference>
<evidence type="ECO:0000313" key="2">
    <source>
        <dbReference type="EMBL" id="ATI18769.1"/>
    </source>
</evidence>
<keyword evidence="3" id="KW-1185">Reference proteome</keyword>
<gene>
    <name evidence="2" type="ORF">SEA_DAUDAU_68</name>
</gene>
<dbReference type="InterPro" id="IPR055840">
    <property type="entry name" value="DUF7417"/>
</dbReference>
<dbReference type="Proteomes" id="UP000229313">
    <property type="component" value="Segment"/>
</dbReference>
<name>A0A291LHB5_9CAUD</name>
<evidence type="ECO:0000313" key="3">
    <source>
        <dbReference type="Proteomes" id="UP000229313"/>
    </source>
</evidence>